<accession>A0A926UUH2</accession>
<dbReference type="InterPro" id="IPR019775">
    <property type="entry name" value="WD40_repeat_CS"/>
</dbReference>
<feature type="repeat" description="WD" evidence="3">
    <location>
        <begin position="1417"/>
        <end position="1458"/>
    </location>
</feature>
<evidence type="ECO:0000256" key="5">
    <source>
        <dbReference type="SAM" id="MobiDB-lite"/>
    </source>
</evidence>
<evidence type="ECO:0000313" key="8">
    <source>
        <dbReference type="Proteomes" id="UP000631421"/>
    </source>
</evidence>
<feature type="repeat" description="WD" evidence="3">
    <location>
        <begin position="1334"/>
        <end position="1368"/>
    </location>
</feature>
<dbReference type="CDD" id="cd00200">
    <property type="entry name" value="WD40"/>
    <property type="match status" value="2"/>
</dbReference>
<reference evidence="7" key="1">
    <citation type="journal article" date="2015" name="ISME J.">
        <title>Draft Genome Sequence of Streptomyces incarnatus NRRL8089, which Produces the Nucleoside Antibiotic Sinefungin.</title>
        <authorList>
            <person name="Oshima K."/>
            <person name="Hattori M."/>
            <person name="Shimizu H."/>
            <person name="Fukuda K."/>
            <person name="Nemoto M."/>
            <person name="Inagaki K."/>
            <person name="Tamura T."/>
        </authorList>
    </citation>
    <scope>NUCLEOTIDE SEQUENCE</scope>
    <source>
        <strain evidence="7">FACHB-1277</strain>
    </source>
</reference>
<dbReference type="EMBL" id="JACJPY010000048">
    <property type="protein sequence ID" value="MBD2151289.1"/>
    <property type="molecule type" value="Genomic_DNA"/>
</dbReference>
<evidence type="ECO:0000256" key="4">
    <source>
        <dbReference type="SAM" id="Coils"/>
    </source>
</evidence>
<organism evidence="7 8">
    <name type="scientific">Pseudanabaena cinerea FACHB-1277</name>
    <dbReference type="NCBI Taxonomy" id="2949581"/>
    <lineage>
        <taxon>Bacteria</taxon>
        <taxon>Bacillati</taxon>
        <taxon>Cyanobacteriota</taxon>
        <taxon>Cyanophyceae</taxon>
        <taxon>Pseudanabaenales</taxon>
        <taxon>Pseudanabaenaceae</taxon>
        <taxon>Pseudanabaena</taxon>
        <taxon>Pseudanabaena cinerea</taxon>
    </lineage>
</organism>
<gene>
    <name evidence="7" type="ORF">H6F44_14325</name>
</gene>
<feature type="coiled-coil region" evidence="4">
    <location>
        <begin position="943"/>
        <end position="970"/>
    </location>
</feature>
<dbReference type="Gene3D" id="1.25.40.10">
    <property type="entry name" value="Tetratricopeptide repeat domain"/>
    <property type="match status" value="1"/>
</dbReference>
<dbReference type="PANTHER" id="PTHR19879">
    <property type="entry name" value="TRANSCRIPTION INITIATION FACTOR TFIID"/>
    <property type="match status" value="1"/>
</dbReference>
<dbReference type="Gene3D" id="3.40.50.300">
    <property type="entry name" value="P-loop containing nucleotide triphosphate hydrolases"/>
    <property type="match status" value="1"/>
</dbReference>
<dbReference type="SMART" id="SM00320">
    <property type="entry name" value="WD40"/>
    <property type="match status" value="14"/>
</dbReference>
<feature type="repeat" description="WD" evidence="3">
    <location>
        <begin position="1077"/>
        <end position="1111"/>
    </location>
</feature>
<evidence type="ECO:0000256" key="3">
    <source>
        <dbReference type="PROSITE-ProRule" id="PRU00221"/>
    </source>
</evidence>
<feature type="repeat" description="WD" evidence="3">
    <location>
        <begin position="1200"/>
        <end position="1234"/>
    </location>
</feature>
<dbReference type="PROSITE" id="PS50294">
    <property type="entry name" value="WD_REPEATS_REGION"/>
    <property type="match status" value="13"/>
</dbReference>
<protein>
    <submittedName>
        <fullName evidence="7">AAA family ATPase</fullName>
    </submittedName>
</protein>
<dbReference type="Pfam" id="PF00400">
    <property type="entry name" value="WD40"/>
    <property type="match status" value="13"/>
</dbReference>
<evidence type="ECO:0000256" key="2">
    <source>
        <dbReference type="ARBA" id="ARBA00022737"/>
    </source>
</evidence>
<dbReference type="InterPro" id="IPR036322">
    <property type="entry name" value="WD40_repeat_dom_sf"/>
</dbReference>
<dbReference type="SUPFAM" id="SSF48452">
    <property type="entry name" value="TPR-like"/>
    <property type="match status" value="1"/>
</dbReference>
<dbReference type="InterPro" id="IPR049052">
    <property type="entry name" value="nSTAND1"/>
</dbReference>
<feature type="repeat" description="WD" evidence="3">
    <location>
        <begin position="1462"/>
        <end position="1503"/>
    </location>
</feature>
<dbReference type="SUPFAM" id="SSF50978">
    <property type="entry name" value="WD40 repeat-like"/>
    <property type="match status" value="2"/>
</dbReference>
<comment type="caution">
    <text evidence="7">The sequence shown here is derived from an EMBL/GenBank/DDBJ whole genome shotgun (WGS) entry which is preliminary data.</text>
</comment>
<keyword evidence="2" id="KW-0677">Repeat</keyword>
<feature type="repeat" description="WD" evidence="3">
    <location>
        <begin position="1252"/>
        <end position="1293"/>
    </location>
</feature>
<feature type="repeat" description="WD" evidence="3">
    <location>
        <begin position="1159"/>
        <end position="1193"/>
    </location>
</feature>
<evidence type="ECO:0000256" key="1">
    <source>
        <dbReference type="ARBA" id="ARBA00022574"/>
    </source>
</evidence>
<dbReference type="InterPro" id="IPR011990">
    <property type="entry name" value="TPR-like_helical_dom_sf"/>
</dbReference>
<dbReference type="SUPFAM" id="SSF52540">
    <property type="entry name" value="P-loop containing nucleoside triphosphate hydrolases"/>
    <property type="match status" value="1"/>
</dbReference>
<feature type="repeat" description="WD" evidence="3">
    <location>
        <begin position="1374"/>
        <end position="1415"/>
    </location>
</feature>
<dbReference type="InterPro" id="IPR001680">
    <property type="entry name" value="WD40_rpt"/>
</dbReference>
<keyword evidence="8" id="KW-1185">Reference proteome</keyword>
<dbReference type="Pfam" id="PF20703">
    <property type="entry name" value="nSTAND1"/>
    <property type="match status" value="1"/>
</dbReference>
<feature type="repeat" description="WD" evidence="3">
    <location>
        <begin position="1503"/>
        <end position="1536"/>
    </location>
</feature>
<dbReference type="RefSeq" id="WP_190351706.1">
    <property type="nucleotide sequence ID" value="NZ_JACJPY010000048.1"/>
</dbReference>
<keyword evidence="1 3" id="KW-0853">WD repeat</keyword>
<feature type="domain" description="Novel STAND NTPase 1" evidence="6">
    <location>
        <begin position="540"/>
        <end position="849"/>
    </location>
</feature>
<dbReference type="PRINTS" id="PR00320">
    <property type="entry name" value="GPROTEINBRPT"/>
</dbReference>
<dbReference type="Proteomes" id="UP000631421">
    <property type="component" value="Unassembled WGS sequence"/>
</dbReference>
<proteinExistence type="predicted"/>
<feature type="repeat" description="WD" evidence="3">
    <location>
        <begin position="1544"/>
        <end position="1585"/>
    </location>
</feature>
<feature type="repeat" description="WD" evidence="3">
    <location>
        <begin position="1293"/>
        <end position="1328"/>
    </location>
</feature>
<feature type="repeat" description="WD" evidence="3">
    <location>
        <begin position="1118"/>
        <end position="1159"/>
    </location>
</feature>
<dbReference type="InterPro" id="IPR027417">
    <property type="entry name" value="P-loop_NTPase"/>
</dbReference>
<dbReference type="PANTHER" id="PTHR19879:SF9">
    <property type="entry name" value="TRANSCRIPTION INITIATION FACTOR TFIID SUBUNIT 5"/>
    <property type="match status" value="1"/>
</dbReference>
<evidence type="ECO:0000313" key="7">
    <source>
        <dbReference type="EMBL" id="MBD2151289.1"/>
    </source>
</evidence>
<feature type="repeat" description="WD" evidence="3">
    <location>
        <begin position="1036"/>
        <end position="1068"/>
    </location>
</feature>
<evidence type="ECO:0000259" key="6">
    <source>
        <dbReference type="Pfam" id="PF20703"/>
    </source>
</evidence>
<dbReference type="Gene3D" id="2.130.10.10">
    <property type="entry name" value="YVTN repeat-like/Quinoprotein amine dehydrogenase"/>
    <property type="match status" value="4"/>
</dbReference>
<dbReference type="PROSITE" id="PS00678">
    <property type="entry name" value="WD_REPEATS_1"/>
    <property type="match status" value="5"/>
</dbReference>
<dbReference type="PROSITE" id="PS50082">
    <property type="entry name" value="WD_REPEATS_2"/>
    <property type="match status" value="13"/>
</dbReference>
<dbReference type="SUPFAM" id="SSF82171">
    <property type="entry name" value="DPP6 N-terminal domain-like"/>
    <property type="match status" value="1"/>
</dbReference>
<dbReference type="InterPro" id="IPR015943">
    <property type="entry name" value="WD40/YVTN_repeat-like_dom_sf"/>
</dbReference>
<reference evidence="7" key="2">
    <citation type="submission" date="2020-08" db="EMBL/GenBank/DDBJ databases">
        <authorList>
            <person name="Chen M."/>
            <person name="Teng W."/>
            <person name="Zhao L."/>
            <person name="Hu C."/>
            <person name="Zhou Y."/>
            <person name="Han B."/>
            <person name="Song L."/>
            <person name="Shu W."/>
        </authorList>
    </citation>
    <scope>NUCLEOTIDE SEQUENCE</scope>
    <source>
        <strain evidence="7">FACHB-1277</strain>
    </source>
</reference>
<feature type="region of interest" description="Disordered" evidence="5">
    <location>
        <begin position="1"/>
        <end position="23"/>
    </location>
</feature>
<keyword evidence="4" id="KW-0175">Coiled coil</keyword>
<sequence length="1638" mass="184316">MNDNTNGDANDDASSKQSQSREDVTTGFFISPETEQAIQTMTSQLDRFQSNLVSSFNISSEMEDAIQELSLLLDIYENTFTLLLARCNYTNLRDRAIARLSEISAVPIRQVSIERTTSSIYQLIQPEGSTDNSSVMVSGIELSQNIDGLVKGLNQIREEFRKNCHFPIVLWINDDILKRMIRIAPDFESWTTTIELAIAGNDLKESLYSGTEALFSMALSAKMIDPSYSLGRISHLGGIYLSELDLALRDLRNQGQAIAPGLQAGLDFIRGMNTADFSTSLSYLQSSYQYWESIQNFERQGLLLYQIGRRRYHLTKLEKHSHEENWQAVQDLFFRSLACFEIADRTDLMSECYLQLQRTLHHLQSWKELKALSHKALSIHQTQPHHLASDYGFLAEVALNEKQWQTAQEYAEQALSLLPQSPDTYHWLYGLYWCYLAEAQIQLDHPESALENLLKARKRDHCGHPHMYIRILNQLRDLYFVQGRYLEAFQTKQERLAIEQRYGYRAFIGAGQLQSCLEEYSSFAGQKNRFIISPEIYASGRKQDLDELTRRISEPRYKLIVLHGNSGVGKSSFVNAGLMPALQQTIYGGRTVIPISQKVYTSWELELINLLKDALESLSLNSAPLLANPIDPAKTDRHSDKHSLCDRIIEQLRWNESHNFRSVLIFDQFEEFFFVHQYQVAERQRFFEFLGSLLSDFQYLSSLKVVLSLREDYIHYLLEGNRITNMSAIDNDILSKNVLYQMGNFSTAAAHSTIRTLTERAQFYLEPQLIDLLVRDLTNEQDEVRPIELQIVGAQLQQDQISTVMQYQKLGKHPTEKLVQRYLDSVVCDCGKENLRLTNLILYLLTDEKGTRPLKTYGDLERELYNLDREVREQGQTLPNFGAPEIPETTKHDEFEIAKIELVLQILIGSGLVVLIPEATTNRCQLVHDYLAVIIRKSQSPELQKLQKELEKTQTELRQTVRQLESSLKNSQAIADSLALNSLLSNRLLDLSELSKAMQMAAKWLPETQAIASETRWQLTSTIYRAIYEIKERNRINSHLEGVWSAEYNADASLFVTGGLDNKIKIWQANGTQIGELIGHTGAIRSASFSPDGQMILSSSSDKTICLWNLQGDRLHTFTGHTGAVWSARFSADGKLIVSGSADKTIKLWQIDGTEIQTLTGHRGDVRNVLFSPNGELLISGGSDKNIMIWSLDGKLLQTLKGHTADIRCLSLSANGMLIASGSGDNVLKIWQMEMGIESDLQNLQVTEIRSIQAHTSAIRSLSFSPNSNILATGSADKNIKLWDLQGHELQTLKGHDEAVRSVSFSPDGKNLLSASLDCTVRLWEINNRVQQLWDGHSAAVRTVAISPDGQSFASGSLDKCIKIWDLQGRLCQTIEYEQDILSISFSPDGKTLAVGSGDNAIALWSMGTHPQLQQSLVGHSTAVWTVDFSPDGQKVVSGSGDKLVKIWQVDGTGNVTELCSLSGHRSTIWTVKFSPDSQKVLSGSGDDTIKIWSIDGQELATLRDHRGAVWSACFSPDGELVLSGSSDNTLKLWNLAGELIHTFRGHEAVVWAVGFSPDGRNIISGSSDNTIKLWNLDGKELQTLSCHDHTPISLCFRSDGYGFVSGHGSNAIGLWNFDLAHLIKQGEAWLQDYWQQM</sequence>
<dbReference type="InterPro" id="IPR020472">
    <property type="entry name" value="WD40_PAC1"/>
</dbReference>
<name>A0A926UUH2_9CYAN</name>